<keyword evidence="4" id="KW-1133">Transmembrane helix</keyword>
<keyword evidence="1" id="KW-0547">Nucleotide-binding</keyword>
<evidence type="ECO:0000259" key="5">
    <source>
        <dbReference type="PROSITE" id="PS50893"/>
    </source>
</evidence>
<dbReference type="Gene3D" id="3.40.50.300">
    <property type="entry name" value="P-loop containing nucleotide triphosphate hydrolases"/>
    <property type="match status" value="1"/>
</dbReference>
<organism evidence="6 7">
    <name type="scientific">Phlebiopsis gigantea (strain 11061_1 CR5-6)</name>
    <name type="common">White-rot fungus</name>
    <name type="synonym">Peniophora gigantea</name>
    <dbReference type="NCBI Taxonomy" id="745531"/>
    <lineage>
        <taxon>Eukaryota</taxon>
        <taxon>Fungi</taxon>
        <taxon>Dikarya</taxon>
        <taxon>Basidiomycota</taxon>
        <taxon>Agaricomycotina</taxon>
        <taxon>Agaricomycetes</taxon>
        <taxon>Polyporales</taxon>
        <taxon>Phanerochaetaceae</taxon>
        <taxon>Phlebiopsis</taxon>
    </lineage>
</organism>
<dbReference type="SUPFAM" id="SSF52540">
    <property type="entry name" value="P-loop containing nucleoside triphosphate hydrolases"/>
    <property type="match status" value="1"/>
</dbReference>
<dbReference type="STRING" id="745531.A0A0C3RZB8"/>
<dbReference type="EMBL" id="KN840740">
    <property type="protein sequence ID" value="KIP01752.1"/>
    <property type="molecule type" value="Genomic_DNA"/>
</dbReference>
<feature type="transmembrane region" description="Helical" evidence="4">
    <location>
        <begin position="66"/>
        <end position="90"/>
    </location>
</feature>
<dbReference type="PANTHER" id="PTHR24221:SF654">
    <property type="entry name" value="ATP-BINDING CASSETTE SUB-FAMILY B MEMBER 6"/>
    <property type="match status" value="1"/>
</dbReference>
<reference evidence="6 7" key="1">
    <citation type="journal article" date="2014" name="PLoS Genet.">
        <title>Analysis of the Phlebiopsis gigantea genome, transcriptome and secretome provides insight into its pioneer colonization strategies of wood.</title>
        <authorList>
            <person name="Hori C."/>
            <person name="Ishida T."/>
            <person name="Igarashi K."/>
            <person name="Samejima M."/>
            <person name="Suzuki H."/>
            <person name="Master E."/>
            <person name="Ferreira P."/>
            <person name="Ruiz-Duenas F.J."/>
            <person name="Held B."/>
            <person name="Canessa P."/>
            <person name="Larrondo L.F."/>
            <person name="Schmoll M."/>
            <person name="Druzhinina I.S."/>
            <person name="Kubicek C.P."/>
            <person name="Gaskell J.A."/>
            <person name="Kersten P."/>
            <person name="St John F."/>
            <person name="Glasner J."/>
            <person name="Sabat G."/>
            <person name="Splinter BonDurant S."/>
            <person name="Syed K."/>
            <person name="Yadav J."/>
            <person name="Mgbeahuruike A.C."/>
            <person name="Kovalchuk A."/>
            <person name="Asiegbu F.O."/>
            <person name="Lackner G."/>
            <person name="Hoffmeister D."/>
            <person name="Rencoret J."/>
            <person name="Gutierrez A."/>
            <person name="Sun H."/>
            <person name="Lindquist E."/>
            <person name="Barry K."/>
            <person name="Riley R."/>
            <person name="Grigoriev I.V."/>
            <person name="Henrissat B."/>
            <person name="Kues U."/>
            <person name="Berka R.M."/>
            <person name="Martinez A.T."/>
            <person name="Covert S.F."/>
            <person name="Blanchette R.A."/>
            <person name="Cullen D."/>
        </authorList>
    </citation>
    <scope>NUCLEOTIDE SEQUENCE [LARGE SCALE GENOMIC DNA]</scope>
    <source>
        <strain evidence="6 7">11061_1 CR5-6</strain>
    </source>
</reference>
<evidence type="ECO:0000256" key="3">
    <source>
        <dbReference type="ARBA" id="ARBA00024363"/>
    </source>
</evidence>
<sequence>MMKAKPKRSENAFGALPSSLTGTQIGVWYLVGERTSGKSWDYKLPPLSSLKALVWNTNILRLLGDVYSMAPVLFVLYATSFLLLGVNSALQLRFLNRLFDSIEHAIKTGQVDVADMTSALMLRLGSVILEAVTRWTQVRIGLILETRIRSFCRDMLMQRHLSTDLLAPGNGDNALGDHFPGLLSSSLRTPFEALETAFSTLAQLVVVLQLLGTQDNSWTLATLCLVRPLLSAFDKSVLWGQSLIYYVNNIAYRRLLTMYDIATKPNHKQEVISGGLKSWVFKEYRSAQARLKNNIDKSPGSIYVRSSSTPAYATVLALSEDLPLAFYVVTGLVSGRPISLTFLATLQQMTTSLRNAIESLSWTKTTISECSIFLEGLYAAPKESTSERKGGSVQYPPSEKQDGGMVIEFRNIDLKYPGSKDGTLAVNAVSFSLPASSLVVIVGENGSGKSSIVKLLTQLYAPSAGSIIIDGVDSNLFDKEALYASMALLTQDHTIFPLTIAENIGIGDPDDVDDMAKVVEAARLAGASAFIEKRANRYDEVLHPVRTLQTCRYQLPDGPLKKFSEDIERSTEVSGGEKQRLAASRTFRRLMSDKVKLVVVDEPTSAMDPTGEYELFETLRSMRAGKTMVFVTHRFGHLTKHADLILCMKDGMLVESGTHRTLMELNGVYGELYDVQARAFADDVKID</sequence>
<evidence type="ECO:0000313" key="6">
    <source>
        <dbReference type="EMBL" id="KIP01752.1"/>
    </source>
</evidence>
<keyword evidence="4" id="KW-0472">Membrane</keyword>
<keyword evidence="4" id="KW-0812">Transmembrane</keyword>
<proteinExistence type="inferred from homology"/>
<evidence type="ECO:0000256" key="2">
    <source>
        <dbReference type="ARBA" id="ARBA00022840"/>
    </source>
</evidence>
<dbReference type="Pfam" id="PF00005">
    <property type="entry name" value="ABC_tran"/>
    <property type="match status" value="1"/>
</dbReference>
<feature type="domain" description="ABC transporter" evidence="5">
    <location>
        <begin position="409"/>
        <end position="675"/>
    </location>
</feature>
<evidence type="ECO:0000313" key="7">
    <source>
        <dbReference type="Proteomes" id="UP000053257"/>
    </source>
</evidence>
<evidence type="ECO:0000256" key="1">
    <source>
        <dbReference type="ARBA" id="ARBA00022741"/>
    </source>
</evidence>
<dbReference type="AlphaFoldDB" id="A0A0C3RZB8"/>
<dbReference type="GO" id="GO:0005524">
    <property type="term" value="F:ATP binding"/>
    <property type="evidence" value="ECO:0007669"/>
    <property type="project" value="UniProtKB-KW"/>
</dbReference>
<dbReference type="GO" id="GO:0016887">
    <property type="term" value="F:ATP hydrolysis activity"/>
    <property type="evidence" value="ECO:0007669"/>
    <property type="project" value="InterPro"/>
</dbReference>
<evidence type="ECO:0000256" key="4">
    <source>
        <dbReference type="SAM" id="Phobius"/>
    </source>
</evidence>
<protein>
    <recommendedName>
        <fullName evidence="5">ABC transporter domain-containing protein</fullName>
    </recommendedName>
</protein>
<dbReference type="SMART" id="SM00382">
    <property type="entry name" value="AAA"/>
    <property type="match status" value="1"/>
</dbReference>
<dbReference type="OrthoDB" id="2800651at2759"/>
<gene>
    <name evidence="6" type="ORF">PHLGIDRAFT_96729</name>
</gene>
<keyword evidence="7" id="KW-1185">Reference proteome</keyword>
<dbReference type="GO" id="GO:0042626">
    <property type="term" value="F:ATPase-coupled transmembrane transporter activity"/>
    <property type="evidence" value="ECO:0007669"/>
    <property type="project" value="TreeGrafter"/>
</dbReference>
<dbReference type="InterPro" id="IPR039421">
    <property type="entry name" value="Type_1_exporter"/>
</dbReference>
<keyword evidence="2" id="KW-0067">ATP-binding</keyword>
<dbReference type="InterPro" id="IPR003439">
    <property type="entry name" value="ABC_transporter-like_ATP-bd"/>
</dbReference>
<dbReference type="HOGENOM" id="CLU_000604_63_0_1"/>
<comment type="similarity">
    <text evidence="3">Belongs to the ABC transporter superfamily. ABCB family. Heavy Metal importer (TC 3.A.1.210) subfamily.</text>
</comment>
<dbReference type="PANTHER" id="PTHR24221">
    <property type="entry name" value="ATP-BINDING CASSETTE SUB-FAMILY B"/>
    <property type="match status" value="1"/>
</dbReference>
<dbReference type="Proteomes" id="UP000053257">
    <property type="component" value="Unassembled WGS sequence"/>
</dbReference>
<dbReference type="InterPro" id="IPR003593">
    <property type="entry name" value="AAA+_ATPase"/>
</dbReference>
<dbReference type="InterPro" id="IPR027417">
    <property type="entry name" value="P-loop_NTPase"/>
</dbReference>
<name>A0A0C3RZB8_PHLG1</name>
<dbReference type="PROSITE" id="PS50893">
    <property type="entry name" value="ABC_TRANSPORTER_2"/>
    <property type="match status" value="1"/>
</dbReference>
<accession>A0A0C3RZB8</accession>